<protein>
    <submittedName>
        <fullName evidence="2">Uncharacterized protein</fullName>
    </submittedName>
</protein>
<dbReference type="RefSeq" id="XP_031869357.1">
    <property type="nucleotide sequence ID" value="XM_032014676.1"/>
</dbReference>
<evidence type="ECO:0000313" key="2">
    <source>
        <dbReference type="EMBL" id="RDL36701.1"/>
    </source>
</evidence>
<dbReference type="EMBL" id="NPIC01000004">
    <property type="protein sequence ID" value="RDL36701.1"/>
    <property type="molecule type" value="Genomic_DNA"/>
</dbReference>
<dbReference type="Proteomes" id="UP000254866">
    <property type="component" value="Unassembled WGS sequence"/>
</dbReference>
<dbReference type="Pfam" id="PF07721">
    <property type="entry name" value="TPR_4"/>
    <property type="match status" value="1"/>
</dbReference>
<dbReference type="PROSITE" id="PS50005">
    <property type="entry name" value="TPR"/>
    <property type="match status" value="1"/>
</dbReference>
<name>A0A370TMF7_9HELO</name>
<dbReference type="SUPFAM" id="SSF52540">
    <property type="entry name" value="P-loop containing nucleoside triphosphate hydrolases"/>
    <property type="match status" value="1"/>
</dbReference>
<dbReference type="STRING" id="2656787.A0A370TMF7"/>
<dbReference type="InterPro" id="IPR019734">
    <property type="entry name" value="TPR_rpt"/>
</dbReference>
<dbReference type="GO" id="GO:0042802">
    <property type="term" value="F:identical protein binding"/>
    <property type="evidence" value="ECO:0007669"/>
    <property type="project" value="InterPro"/>
</dbReference>
<dbReference type="Gene3D" id="1.25.40.10">
    <property type="entry name" value="Tetratricopeptide repeat domain"/>
    <property type="match status" value="2"/>
</dbReference>
<dbReference type="InterPro" id="IPR053137">
    <property type="entry name" value="NLR-like"/>
</dbReference>
<feature type="repeat" description="TPR" evidence="1">
    <location>
        <begin position="938"/>
        <end position="971"/>
    </location>
</feature>
<organism evidence="2 3">
    <name type="scientific">Venustampulla echinocandica</name>
    <dbReference type="NCBI Taxonomy" id="2656787"/>
    <lineage>
        <taxon>Eukaryota</taxon>
        <taxon>Fungi</taxon>
        <taxon>Dikarya</taxon>
        <taxon>Ascomycota</taxon>
        <taxon>Pezizomycotina</taxon>
        <taxon>Leotiomycetes</taxon>
        <taxon>Helotiales</taxon>
        <taxon>Pleuroascaceae</taxon>
        <taxon>Venustampulla</taxon>
    </lineage>
</organism>
<comment type="caution">
    <text evidence="2">The sequence shown here is derived from an EMBL/GenBank/DDBJ whole genome shotgun (WGS) entry which is preliminary data.</text>
</comment>
<gene>
    <name evidence="2" type="ORF">BP5553_06053</name>
</gene>
<sequence length="1098" mass="122369">MTSMLGSEMYSPSPSRRPSWDETDVLRFLNALETPEKVINWIPQAGTSFEALSKPPFYLSKHAALRPLPSLQSPDSSRPDKNVAKAEATAANSTTDALPDDKAFGLTTFVEGVNPVVDIIAIHGLNGHREKAWTAKNNVNWLRDPNMLPAAIPNARIMSWGYDANTHSTNKLSAMYLYDHANDLVSDLSRHRRLDKALIHSDSARSGHLHHHRSIKTSTYGIMFMGTPHQGESVALGKILVGIASIFVNTNDRLLNTLAKDSEALQQQLGQYTPINGDFETKFAFETKATPLFLGSSTIVVPKACAVVPGQVNAEAIAIMGNHIDMVKFSSKNEEFETVAGHLKLMAEEAPAKIQANWLTESDVAAARDKKQKSNFDVAFDLTKIPKTSAFIGRKSDLNLIKKHLMPGETSDRRNICVLHGLGGIGKTQLAIEYARLQKALYTSFFWLDGNTEDSLIQSLLIIMRRLPKGQIRDVKIEDIKGSDESKMIAQEVLEWFALDGNNGWLLIFDNIDKTSYEEESSSHDSNSSSYDITQYFPPGDTGSIIVTTRLQRLASLGESIHLCKLNTLDSLFILEKNARRALKRSPSADGSEIGHWDPDAVSLVERLGYLPLALVFAGSYISKVDIPKYVKLYDKSWAQLHSKMIRSDYPERTIITTWQISFDEIQVRNKEAAKLLQLWGYLDRQELWFELVQWRDFESGAPDWLQKITVSEVSFFAMIDALLDYSLIERNDNCNTFSVHAVVHDWIQASVNRKADKELLHTAVTTIGLAARVVNMRDSAALQRRIFQHAVHCSQYWGAVDFEQSVDTMYLWSLNSIGNLYLEQGRLAEAEHIYKWALEGRDVALGPEHPSTLEVVNNLGIIYSQQGRLDDAEQMCKRALMGTEAALGPDDLATLNVVNNLGNIYSKQSKLAEAEHMYKRALEGRDVALGPEHPSTLEVVNNLGAVYSQQGRFAEAEQMYKRALGSNSKETALRPEHLSTLEVVNNLGNLYLEQGRLAEAEHLFQLSLEGIEAALGPKHPSTLQTVNNLGILYQKQSRFAEAEPMYKRALEGRQAALRPGHPSTINTAHNLSILYLQQGRLAEAGQMYNQAGPGSIT</sequence>
<dbReference type="Pfam" id="PF13424">
    <property type="entry name" value="TPR_12"/>
    <property type="match status" value="3"/>
</dbReference>
<dbReference type="InterPro" id="IPR011717">
    <property type="entry name" value="TPR-4"/>
</dbReference>
<dbReference type="PANTHER" id="PTHR46082:SF6">
    <property type="entry name" value="AAA+ ATPASE DOMAIN-CONTAINING PROTEIN-RELATED"/>
    <property type="match status" value="1"/>
</dbReference>
<dbReference type="SMART" id="SM00028">
    <property type="entry name" value="TPR"/>
    <property type="match status" value="6"/>
</dbReference>
<evidence type="ECO:0000313" key="3">
    <source>
        <dbReference type="Proteomes" id="UP000254866"/>
    </source>
</evidence>
<dbReference type="PANTHER" id="PTHR46082">
    <property type="entry name" value="ATP/GTP-BINDING PROTEIN-RELATED"/>
    <property type="match status" value="1"/>
</dbReference>
<reference evidence="2 3" key="1">
    <citation type="journal article" date="2018" name="IMA Fungus">
        <title>IMA Genome-F 9: Draft genome sequence of Annulohypoxylon stygium, Aspergillus mulundensis, Berkeleyomyces basicola (syn. Thielaviopsis basicola), Ceratocystis smalleyi, two Cercospora beticola strains, Coleophoma cylindrospora, Fusarium fracticaudum, Phialophora cf. hyalina, and Morchella septimelata.</title>
        <authorList>
            <person name="Wingfield B.D."/>
            <person name="Bills G.F."/>
            <person name="Dong Y."/>
            <person name="Huang W."/>
            <person name="Nel W.J."/>
            <person name="Swalarsk-Parry B.S."/>
            <person name="Vaghefi N."/>
            <person name="Wilken P.M."/>
            <person name="An Z."/>
            <person name="de Beer Z.W."/>
            <person name="De Vos L."/>
            <person name="Chen L."/>
            <person name="Duong T.A."/>
            <person name="Gao Y."/>
            <person name="Hammerbacher A."/>
            <person name="Kikkert J.R."/>
            <person name="Li Y."/>
            <person name="Li H."/>
            <person name="Li K."/>
            <person name="Li Q."/>
            <person name="Liu X."/>
            <person name="Ma X."/>
            <person name="Naidoo K."/>
            <person name="Pethybridge S.J."/>
            <person name="Sun J."/>
            <person name="Steenkamp E.T."/>
            <person name="van der Nest M.A."/>
            <person name="van Wyk S."/>
            <person name="Wingfield M.J."/>
            <person name="Xiong C."/>
            <person name="Yue Q."/>
            <person name="Zhang X."/>
        </authorList>
    </citation>
    <scope>NUCLEOTIDE SEQUENCE [LARGE SCALE GENOMIC DNA]</scope>
    <source>
        <strain evidence="2 3">BP 5553</strain>
    </source>
</reference>
<proteinExistence type="predicted"/>
<keyword evidence="1" id="KW-0802">TPR repeat</keyword>
<dbReference type="AlphaFoldDB" id="A0A370TMF7"/>
<keyword evidence="3" id="KW-1185">Reference proteome</keyword>
<dbReference type="SUPFAM" id="SSF48452">
    <property type="entry name" value="TPR-like"/>
    <property type="match status" value="1"/>
</dbReference>
<dbReference type="InterPro" id="IPR027417">
    <property type="entry name" value="P-loop_NTPase"/>
</dbReference>
<dbReference type="InterPro" id="IPR011990">
    <property type="entry name" value="TPR-like_helical_dom_sf"/>
</dbReference>
<dbReference type="GeneID" id="43598902"/>
<dbReference type="Gene3D" id="3.40.50.300">
    <property type="entry name" value="P-loop containing nucleotide triphosphate hydrolases"/>
    <property type="match status" value="1"/>
</dbReference>
<dbReference type="PRINTS" id="PR00381">
    <property type="entry name" value="KINESINLIGHT"/>
</dbReference>
<dbReference type="OrthoDB" id="674604at2759"/>
<accession>A0A370TMF7</accession>
<evidence type="ECO:0000256" key="1">
    <source>
        <dbReference type="PROSITE-ProRule" id="PRU00339"/>
    </source>
</evidence>